<dbReference type="Proteomes" id="UP001164420">
    <property type="component" value="Unassembled WGS sequence"/>
</dbReference>
<keyword evidence="2" id="KW-1185">Reference proteome</keyword>
<gene>
    <name evidence="1" type="ORF">N5J06_20085</name>
</gene>
<dbReference type="RefSeq" id="WP_260785027.1">
    <property type="nucleotide sequence ID" value="NZ_JAOCQI010000003.1"/>
</dbReference>
<organism evidence="1 2">
    <name type="scientific">Ralstonia mojiangensis</name>
    <dbReference type="NCBI Taxonomy" id="2953895"/>
    <lineage>
        <taxon>Bacteria</taxon>
        <taxon>Pseudomonadati</taxon>
        <taxon>Pseudomonadota</taxon>
        <taxon>Betaproteobacteria</taxon>
        <taxon>Burkholderiales</taxon>
        <taxon>Burkholderiaceae</taxon>
        <taxon>Ralstonia</taxon>
    </lineage>
</organism>
<proteinExistence type="predicted"/>
<accession>A0ABT2LD92</accession>
<name>A0ABT2LD92_9RALS</name>
<protein>
    <submittedName>
        <fullName evidence="1">Uncharacterized protein</fullName>
    </submittedName>
</protein>
<dbReference type="EMBL" id="JAOCQI010000003">
    <property type="protein sequence ID" value="MCT7313280.1"/>
    <property type="molecule type" value="Genomic_DNA"/>
</dbReference>
<evidence type="ECO:0000313" key="1">
    <source>
        <dbReference type="EMBL" id="MCT7313280.1"/>
    </source>
</evidence>
<sequence>MTDFADAFNRGQSAAVRAAQARAEIDAVFTSASTQLSEITQGRLELGRHDFDVVKAAGRWLVGESIESLLGPKEREPWVAARNPKAVDSGWVKLARWDRPREGYPCALKYENREVRCHDEEALTNAIAELLASAWGGERLHALLSRPVRQEGHSEDA</sequence>
<reference evidence="1 2" key="1">
    <citation type="journal article" date="2023" name="Front. Microbiol.">
        <title>Ralstonia chuxiongensis sp. nov., Ralstonia mojiangensis sp. nov., and Ralstonia soli sp. nov., isolated from tobacco fields, are three novel species in the family Burkholderiaceae.</title>
        <authorList>
            <person name="Lu C.H."/>
            <person name="Zhang Y.Y."/>
            <person name="Jiang N."/>
            <person name="Chen W."/>
            <person name="Shao X."/>
            <person name="Zhao Z.M."/>
            <person name="Lu W.L."/>
            <person name="Hu X."/>
            <person name="Xi Y.X."/>
            <person name="Zou S.Y."/>
            <person name="Wei Q.J."/>
            <person name="Lin Z.L."/>
            <person name="Gong L."/>
            <person name="Gai X.T."/>
            <person name="Zhang L.Q."/>
            <person name="Li J.Y."/>
            <person name="Jin Y."/>
            <person name="Xia Z.Y."/>
        </authorList>
    </citation>
    <scope>NUCLEOTIDE SEQUENCE [LARGE SCALE GENOMIC DNA]</scope>
    <source>
        <strain evidence="1 2">22TCJT01-1</strain>
    </source>
</reference>
<evidence type="ECO:0000313" key="2">
    <source>
        <dbReference type="Proteomes" id="UP001164420"/>
    </source>
</evidence>
<comment type="caution">
    <text evidence="1">The sequence shown here is derived from an EMBL/GenBank/DDBJ whole genome shotgun (WGS) entry which is preliminary data.</text>
</comment>